<reference evidence="1 2" key="1">
    <citation type="submission" date="2019-01" db="EMBL/GenBank/DDBJ databases">
        <authorList>
            <person name="Alioto T."/>
            <person name="Alioto T."/>
        </authorList>
    </citation>
    <scope>NUCLEOTIDE SEQUENCE [LARGE SCALE GENOMIC DNA]</scope>
</reference>
<accession>A0A485NYN5</accession>
<gene>
    <name evidence="1" type="ORF">LYPA_23C003755</name>
</gene>
<sequence length="58" mass="6278">MLDSLWAAGQELQAWKSPGASLFHVLTKAVQVSEAGTQPPRKTGLEPLGSRLYVTLNK</sequence>
<keyword evidence="2" id="KW-1185">Reference proteome</keyword>
<evidence type="ECO:0000313" key="1">
    <source>
        <dbReference type="EMBL" id="VFV37407.1"/>
    </source>
</evidence>
<proteinExistence type="predicted"/>
<dbReference type="AlphaFoldDB" id="A0A485NYN5"/>
<dbReference type="Proteomes" id="UP000386466">
    <property type="component" value="Unassembled WGS sequence"/>
</dbReference>
<evidence type="ECO:0000313" key="2">
    <source>
        <dbReference type="Proteomes" id="UP000386466"/>
    </source>
</evidence>
<name>A0A485NYN5_LYNPA</name>
<protein>
    <submittedName>
        <fullName evidence="1">Bifunctional atp-dependent</fullName>
    </submittedName>
</protein>
<organism evidence="1 2">
    <name type="scientific">Lynx pardinus</name>
    <name type="common">Iberian lynx</name>
    <name type="synonym">Felis pardina</name>
    <dbReference type="NCBI Taxonomy" id="191816"/>
    <lineage>
        <taxon>Eukaryota</taxon>
        <taxon>Metazoa</taxon>
        <taxon>Chordata</taxon>
        <taxon>Craniata</taxon>
        <taxon>Vertebrata</taxon>
        <taxon>Euteleostomi</taxon>
        <taxon>Mammalia</taxon>
        <taxon>Eutheria</taxon>
        <taxon>Laurasiatheria</taxon>
        <taxon>Carnivora</taxon>
        <taxon>Feliformia</taxon>
        <taxon>Felidae</taxon>
        <taxon>Felinae</taxon>
        <taxon>Lynx</taxon>
    </lineage>
</organism>
<dbReference type="EMBL" id="CAAGRJ010024300">
    <property type="protein sequence ID" value="VFV37407.1"/>
    <property type="molecule type" value="Genomic_DNA"/>
</dbReference>